<evidence type="ECO:0000313" key="3">
    <source>
        <dbReference type="WBParaSite" id="GPUH_0000271301-mRNA-1"/>
    </source>
</evidence>
<dbReference type="AlphaFoldDB" id="A0A183D1W7"/>
<dbReference type="Proteomes" id="UP000271098">
    <property type="component" value="Unassembled WGS sequence"/>
</dbReference>
<accession>A0A183D1W7</accession>
<name>A0A183D1W7_9BILA</name>
<proteinExistence type="predicted"/>
<dbReference type="WBParaSite" id="GPUH_0000271301-mRNA-1">
    <property type="protein sequence ID" value="GPUH_0000271301-mRNA-1"/>
    <property type="gene ID" value="GPUH_0000271301"/>
</dbReference>
<keyword evidence="2" id="KW-1185">Reference proteome</keyword>
<gene>
    <name evidence="1" type="ORF">GPUH_LOCUS2706</name>
</gene>
<dbReference type="EMBL" id="UYRT01004236">
    <property type="protein sequence ID" value="VDK35948.1"/>
    <property type="molecule type" value="Genomic_DNA"/>
</dbReference>
<evidence type="ECO:0000313" key="2">
    <source>
        <dbReference type="Proteomes" id="UP000271098"/>
    </source>
</evidence>
<reference evidence="3" key="1">
    <citation type="submission" date="2016-06" db="UniProtKB">
        <authorList>
            <consortium name="WormBaseParasite"/>
        </authorList>
    </citation>
    <scope>IDENTIFICATION</scope>
</reference>
<organism evidence="3">
    <name type="scientific">Gongylonema pulchrum</name>
    <dbReference type="NCBI Taxonomy" id="637853"/>
    <lineage>
        <taxon>Eukaryota</taxon>
        <taxon>Metazoa</taxon>
        <taxon>Ecdysozoa</taxon>
        <taxon>Nematoda</taxon>
        <taxon>Chromadorea</taxon>
        <taxon>Rhabditida</taxon>
        <taxon>Spirurina</taxon>
        <taxon>Spiruromorpha</taxon>
        <taxon>Spiruroidea</taxon>
        <taxon>Gongylonematidae</taxon>
        <taxon>Gongylonema</taxon>
    </lineage>
</organism>
<reference evidence="1 2" key="2">
    <citation type="submission" date="2018-11" db="EMBL/GenBank/DDBJ databases">
        <authorList>
            <consortium name="Pathogen Informatics"/>
        </authorList>
    </citation>
    <scope>NUCLEOTIDE SEQUENCE [LARGE SCALE GENOMIC DNA]</scope>
</reference>
<evidence type="ECO:0000313" key="1">
    <source>
        <dbReference type="EMBL" id="VDK35948.1"/>
    </source>
</evidence>
<protein>
    <submittedName>
        <fullName evidence="3">Transposase</fullName>
    </submittedName>
</protein>
<sequence length="79" mass="9561">MTKEAAQRWRQSYRRYRHYRHALRSINFSSFIGLQIFGRLAQAFVALENRGYRQQCKFITNVYAIFQDYIVSPFDQAFN</sequence>